<dbReference type="NCBIfam" id="TIGR01891">
    <property type="entry name" value="amidohydrolases"/>
    <property type="match status" value="1"/>
</dbReference>
<name>A0ABD5EBN6_9ACTN</name>
<organism evidence="4 5">
    <name type="scientific">Streptomyces evansiae</name>
    <dbReference type="NCBI Taxonomy" id="3075535"/>
    <lineage>
        <taxon>Bacteria</taxon>
        <taxon>Bacillati</taxon>
        <taxon>Actinomycetota</taxon>
        <taxon>Actinomycetes</taxon>
        <taxon>Kitasatosporales</taxon>
        <taxon>Streptomycetaceae</taxon>
        <taxon>Streptomyces</taxon>
    </lineage>
</organism>
<dbReference type="Pfam" id="PF07687">
    <property type="entry name" value="M20_dimer"/>
    <property type="match status" value="1"/>
</dbReference>
<dbReference type="InterPro" id="IPR002933">
    <property type="entry name" value="Peptidase_M20"/>
</dbReference>
<dbReference type="InterPro" id="IPR052030">
    <property type="entry name" value="Peptidase_M20/M20A_hydrolases"/>
</dbReference>
<evidence type="ECO:0000313" key="4">
    <source>
        <dbReference type="EMBL" id="MDT0418788.1"/>
    </source>
</evidence>
<comment type="caution">
    <text evidence="4">The sequence shown here is derived from an EMBL/GenBank/DDBJ whole genome shotgun (WGS) entry which is preliminary data.</text>
</comment>
<feature type="compositionally biased region" description="Basic and acidic residues" evidence="2">
    <location>
        <begin position="403"/>
        <end position="414"/>
    </location>
</feature>
<dbReference type="Gene3D" id="3.40.630.10">
    <property type="entry name" value="Zn peptidases"/>
    <property type="match status" value="1"/>
</dbReference>
<dbReference type="Pfam" id="PF01546">
    <property type="entry name" value="Peptidase_M20"/>
    <property type="match status" value="1"/>
</dbReference>
<feature type="domain" description="Peptidase M20 dimerisation" evidence="3">
    <location>
        <begin position="182"/>
        <end position="271"/>
    </location>
</feature>
<comment type="similarity">
    <text evidence="1">Belongs to the peptidase M20A family.</text>
</comment>
<dbReference type="PANTHER" id="PTHR30575:SF0">
    <property type="entry name" value="XAA-ARG DIPEPTIDASE"/>
    <property type="match status" value="1"/>
</dbReference>
<reference evidence="5" key="1">
    <citation type="submission" date="2023-07" db="EMBL/GenBank/DDBJ databases">
        <title>30 novel species of actinomycetes from the DSMZ collection.</title>
        <authorList>
            <person name="Nouioui I."/>
        </authorList>
    </citation>
    <scope>NUCLEOTIDE SEQUENCE [LARGE SCALE GENOMIC DNA]</scope>
    <source>
        <strain evidence="5">DSM 41982</strain>
    </source>
</reference>
<sequence>MDDERTTRMPEDEGWRSAALAAVDAWGGRLRELSHSLHAEPETAFAEHRSAAKITALLAEAGFTVERGVAGMETAFVARYGTGGLRLALCAEYDALPGLGHACGHNVNGAASVGAGLGLAAVAAALDLTVEVVGTPAEEDAGGKVLLLDAGVFADTAAAMMVHAGPRDTVRASSLAVGAWDVVYRGRPSHAALAPWEGVNALDAFTVAHTALGMLRQQLPPGALVHTVLHEGGTAVNIVPALALGRCEMRAPDAEQLAVVRERVRACFEAGALATGATLELVPHGEEFADMRQDEALSSAYERAARSLGRVPEDLSGRTMASTDMGNISRVLPSIHPTIGYATAGAEPHTAAFAAYGTSPQADAAVLDGAKALALTAAEIAATPHERRRLLHALSLRRAPHPGTEKEPDPAEHH</sequence>
<dbReference type="RefSeq" id="WP_093855002.1">
    <property type="nucleotide sequence ID" value="NZ_JAVRER010000054.1"/>
</dbReference>
<dbReference type="EMBL" id="JAVRER010000054">
    <property type="protein sequence ID" value="MDT0418788.1"/>
    <property type="molecule type" value="Genomic_DNA"/>
</dbReference>
<dbReference type="InterPro" id="IPR017144">
    <property type="entry name" value="Xaa-Arg_dipeptidase"/>
</dbReference>
<proteinExistence type="inferred from homology"/>
<accession>A0ABD5EBN6</accession>
<dbReference type="InterPro" id="IPR036264">
    <property type="entry name" value="Bact_exopeptidase_dim_dom"/>
</dbReference>
<gene>
    <name evidence="4" type="ORF">RM574_25230</name>
</gene>
<evidence type="ECO:0000313" key="5">
    <source>
        <dbReference type="Proteomes" id="UP001183607"/>
    </source>
</evidence>
<dbReference type="FunFam" id="3.30.70.360:FF:000004">
    <property type="entry name" value="Peptidase M20 domain-containing protein 2"/>
    <property type="match status" value="1"/>
</dbReference>
<evidence type="ECO:0000256" key="2">
    <source>
        <dbReference type="SAM" id="MobiDB-lite"/>
    </source>
</evidence>
<dbReference type="CDD" id="cd05672">
    <property type="entry name" value="M20_ACY1L2-like"/>
    <property type="match status" value="1"/>
</dbReference>
<evidence type="ECO:0000259" key="3">
    <source>
        <dbReference type="Pfam" id="PF07687"/>
    </source>
</evidence>
<dbReference type="Proteomes" id="UP001183607">
    <property type="component" value="Unassembled WGS sequence"/>
</dbReference>
<protein>
    <recommendedName>
        <fullName evidence="1">Peptidase M20 domain-containing protein 2</fullName>
    </recommendedName>
</protein>
<dbReference type="AlphaFoldDB" id="A0ABD5EBN6"/>
<dbReference type="GO" id="GO:0016787">
    <property type="term" value="F:hydrolase activity"/>
    <property type="evidence" value="ECO:0007669"/>
    <property type="project" value="UniProtKB-ARBA"/>
</dbReference>
<dbReference type="SUPFAM" id="SSF55031">
    <property type="entry name" value="Bacterial exopeptidase dimerisation domain"/>
    <property type="match status" value="1"/>
</dbReference>
<feature type="region of interest" description="Disordered" evidence="2">
    <location>
        <begin position="395"/>
        <end position="414"/>
    </location>
</feature>
<dbReference type="Gene3D" id="3.30.70.360">
    <property type="match status" value="1"/>
</dbReference>
<dbReference type="PANTHER" id="PTHR30575">
    <property type="entry name" value="PEPTIDASE M20"/>
    <property type="match status" value="1"/>
</dbReference>
<dbReference type="InterPro" id="IPR011650">
    <property type="entry name" value="Peptidase_M20_dimer"/>
</dbReference>
<dbReference type="PIRSF" id="PIRSF037226">
    <property type="entry name" value="Amidohydrolase_ACY1L2_prd"/>
    <property type="match status" value="1"/>
</dbReference>
<dbReference type="SUPFAM" id="SSF53187">
    <property type="entry name" value="Zn-dependent exopeptidases"/>
    <property type="match status" value="1"/>
</dbReference>
<dbReference type="InterPro" id="IPR017439">
    <property type="entry name" value="Amidohydrolase"/>
</dbReference>
<evidence type="ECO:0000256" key="1">
    <source>
        <dbReference type="PIRNR" id="PIRNR037226"/>
    </source>
</evidence>